<accession>A0A9Q4PT42</accession>
<dbReference type="AlphaFoldDB" id="A0A9Q4PT42"/>
<protein>
    <submittedName>
        <fullName evidence="3">Uncharacterized protein</fullName>
    </submittedName>
</protein>
<organism evidence="3 4">
    <name type="scientific">Campylobacter ureolyticus</name>
    <dbReference type="NCBI Taxonomy" id="827"/>
    <lineage>
        <taxon>Bacteria</taxon>
        <taxon>Pseudomonadati</taxon>
        <taxon>Campylobacterota</taxon>
        <taxon>Epsilonproteobacteria</taxon>
        <taxon>Campylobacterales</taxon>
        <taxon>Campylobacteraceae</taxon>
        <taxon>Campylobacter</taxon>
    </lineage>
</organism>
<name>A0A9Q4PT42_9BACT</name>
<evidence type="ECO:0000256" key="1">
    <source>
        <dbReference type="SAM" id="MobiDB-lite"/>
    </source>
</evidence>
<feature type="compositionally biased region" description="Basic residues" evidence="1">
    <location>
        <begin position="135"/>
        <end position="144"/>
    </location>
</feature>
<proteinExistence type="predicted"/>
<gene>
    <name evidence="3" type="ORF">O6B32_09415</name>
</gene>
<dbReference type="Proteomes" id="UP001075225">
    <property type="component" value="Unassembled WGS sequence"/>
</dbReference>
<reference evidence="3" key="1">
    <citation type="submission" date="2022-12" db="EMBL/GenBank/DDBJ databases">
        <title>Species Delineation and Comparative Genomics within the Campylobacter ureolyticus Complex.</title>
        <authorList>
            <person name="Maki J."/>
            <person name="Howard M."/>
            <person name="Connelly S."/>
            <person name="Hardy D.J."/>
            <person name="Cameron A."/>
        </authorList>
    </citation>
    <scope>NUCLEOTIDE SEQUENCE</scope>
    <source>
        <strain evidence="3">URMC_787</strain>
    </source>
</reference>
<evidence type="ECO:0000313" key="3">
    <source>
        <dbReference type="EMBL" id="MCZ6160687.1"/>
    </source>
</evidence>
<evidence type="ECO:0000256" key="2">
    <source>
        <dbReference type="SAM" id="Phobius"/>
    </source>
</evidence>
<feature type="transmembrane region" description="Helical" evidence="2">
    <location>
        <begin position="29"/>
        <end position="47"/>
    </location>
</feature>
<feature type="region of interest" description="Disordered" evidence="1">
    <location>
        <begin position="135"/>
        <end position="154"/>
    </location>
</feature>
<comment type="caution">
    <text evidence="3">The sequence shown here is derived from an EMBL/GenBank/DDBJ whole genome shotgun (WGS) entry which is preliminary data.</text>
</comment>
<keyword evidence="2" id="KW-0472">Membrane</keyword>
<dbReference type="EMBL" id="JAPXGO010000020">
    <property type="protein sequence ID" value="MCZ6160687.1"/>
    <property type="molecule type" value="Genomic_DNA"/>
</dbReference>
<dbReference type="RefSeq" id="WP_269485200.1">
    <property type="nucleotide sequence ID" value="NZ_JAPXGO010000020.1"/>
</dbReference>
<feature type="transmembrane region" description="Helical" evidence="2">
    <location>
        <begin position="94"/>
        <end position="114"/>
    </location>
</feature>
<feature type="transmembrane region" description="Helical" evidence="2">
    <location>
        <begin position="68"/>
        <end position="88"/>
    </location>
</feature>
<keyword evidence="2" id="KW-0812">Transmembrane</keyword>
<evidence type="ECO:0000313" key="4">
    <source>
        <dbReference type="Proteomes" id="UP001075225"/>
    </source>
</evidence>
<sequence>MNEFNNAFWREFQYKIVNVVIKFANEYPIVSWIILYIVGLFFLFLNIKLIKYSLIAYKKTNQVKIIKLVFAACFQVVIFFYFLIKFSIYKSYGLLIYPCIFTWLSTFYLIYISYKEYKKIIEKTTHTNKNDIFFKKPKKQQKPNKQKDVQKSNFKKYKLINKNRVKDKNNNEDKK</sequence>
<keyword evidence="2" id="KW-1133">Transmembrane helix</keyword>